<dbReference type="InterPro" id="IPR007410">
    <property type="entry name" value="LpqE-like"/>
</dbReference>
<dbReference type="AlphaFoldDB" id="A0A7V5U1H2"/>
<dbReference type="PANTHER" id="PTHR36302">
    <property type="entry name" value="BLR7088 PROTEIN"/>
    <property type="match status" value="1"/>
</dbReference>
<name>A0A7V5U1H2_9PROT</name>
<evidence type="ECO:0000313" key="1">
    <source>
        <dbReference type="EMBL" id="HHI89065.1"/>
    </source>
</evidence>
<proteinExistence type="predicted"/>
<dbReference type="InterPro" id="IPR058248">
    <property type="entry name" value="Lxx211020-like"/>
</dbReference>
<dbReference type="Gene3D" id="2.60.40.1890">
    <property type="entry name" value="PCu(A)C copper chaperone"/>
    <property type="match status" value="1"/>
</dbReference>
<sequence>MIKKVLIYPTLLLLLLVSVATVYVFSGDKRLRDANIHVENAVIQAPLPGKTMAVAYFDLVNEGGADELLSVRTPVAKRAELHISTNENGISKMRRLDSVKVMPLATTRFARGGRHVMLFDVNIPENATTAPLILTFARPPLPPAPDAKKDDKKIYFLKVDARIVR</sequence>
<dbReference type="InterPro" id="IPR036182">
    <property type="entry name" value="PCuAC_sf"/>
</dbReference>
<dbReference type="Pfam" id="PF04314">
    <property type="entry name" value="PCuAC"/>
    <property type="match status" value="1"/>
</dbReference>
<reference evidence="1" key="1">
    <citation type="journal article" date="2020" name="mSystems">
        <title>Genome- and Community-Level Interaction Insights into Carbon Utilization and Element Cycling Functions of Hydrothermarchaeota in Hydrothermal Sediment.</title>
        <authorList>
            <person name="Zhou Z."/>
            <person name="Liu Y."/>
            <person name="Xu W."/>
            <person name="Pan J."/>
            <person name="Luo Z.H."/>
            <person name="Li M."/>
        </authorList>
    </citation>
    <scope>NUCLEOTIDE SEQUENCE [LARGE SCALE GENOMIC DNA]</scope>
    <source>
        <strain evidence="1">HyVt-538</strain>
    </source>
</reference>
<dbReference type="EMBL" id="DROP01000257">
    <property type="protein sequence ID" value="HHI89065.1"/>
    <property type="molecule type" value="Genomic_DNA"/>
</dbReference>
<dbReference type="SUPFAM" id="SSF110087">
    <property type="entry name" value="DR1885-like metal-binding protein"/>
    <property type="match status" value="1"/>
</dbReference>
<comment type="caution">
    <text evidence="1">The sequence shown here is derived from an EMBL/GenBank/DDBJ whole genome shotgun (WGS) entry which is preliminary data.</text>
</comment>
<dbReference type="Proteomes" id="UP000885806">
    <property type="component" value="Unassembled WGS sequence"/>
</dbReference>
<dbReference type="PANTHER" id="PTHR36302:SF1">
    <property type="entry name" value="COPPER CHAPERONE PCU(A)C"/>
    <property type="match status" value="1"/>
</dbReference>
<gene>
    <name evidence="1" type="ORF">ENK01_03845</name>
</gene>
<protein>
    <submittedName>
        <fullName evidence="1">Copper chaperone PCu(A)C</fullName>
    </submittedName>
</protein>
<accession>A0A7V5U1H2</accession>
<organism evidence="1">
    <name type="scientific">Hellea balneolensis</name>
    <dbReference type="NCBI Taxonomy" id="287478"/>
    <lineage>
        <taxon>Bacteria</taxon>
        <taxon>Pseudomonadati</taxon>
        <taxon>Pseudomonadota</taxon>
        <taxon>Alphaproteobacteria</taxon>
        <taxon>Maricaulales</taxon>
        <taxon>Robiginitomaculaceae</taxon>
        <taxon>Hellea</taxon>
    </lineage>
</organism>